<dbReference type="OrthoDB" id="2381154at2"/>
<organism evidence="10 11">
    <name type="scientific">Paenibacillus campinasensis</name>
    <dbReference type="NCBI Taxonomy" id="66347"/>
    <lineage>
        <taxon>Bacteria</taxon>
        <taxon>Bacillati</taxon>
        <taxon>Bacillota</taxon>
        <taxon>Bacilli</taxon>
        <taxon>Bacillales</taxon>
        <taxon>Paenibacillaceae</taxon>
        <taxon>Paenibacillus</taxon>
    </lineage>
</organism>
<accession>A0A268F212</accession>
<keyword evidence="4 7" id="KW-0731">Sigma factor</keyword>
<dbReference type="AlphaFoldDB" id="A0A268F212"/>
<evidence type="ECO:0000256" key="4">
    <source>
        <dbReference type="ARBA" id="ARBA00023082"/>
    </source>
</evidence>
<dbReference type="InterPro" id="IPR013324">
    <property type="entry name" value="RNA_pol_sigma_r3/r4-like"/>
</dbReference>
<sequence length="331" mass="38428">MHRAEDLQSLEQEAWQLKNRFLAIIEPYRSDLWRFCLSLTKSPWDAEDLVQETLIKALAILGQVWQPLNPRSYLFRIATNTWLNQQRKRNKETLMDNAEELMQDTMPMSGMEVQESIEMLAGSLTPKQTVIVLVMDVFDFTAREAAELLTMSEGAVKSALHRARARLRKLRQTESRAMDIPPSEEKQTTVLTEQNSPEKARLVDRFIEAFNHRNLDMMASLLAEHAEWDGVHVGQEYGKETSIKHSLADDFKDPLLEKQFAKCEQLWGREVVAIYYNSESGPQLNDLIYLETEEEHITMRKHYYFCQDLLAEAAKALNVTLQEDKKYKIES</sequence>
<dbReference type="NCBIfam" id="TIGR02937">
    <property type="entry name" value="sigma70-ECF"/>
    <property type="match status" value="1"/>
</dbReference>
<evidence type="ECO:0000259" key="8">
    <source>
        <dbReference type="Pfam" id="PF04542"/>
    </source>
</evidence>
<comment type="caution">
    <text evidence="10">The sequence shown here is derived from an EMBL/GenBank/DDBJ whole genome shotgun (WGS) entry which is preliminary data.</text>
</comment>
<dbReference type="RefSeq" id="WP_095263732.1">
    <property type="nucleotide sequence ID" value="NZ_NPBY01000012.1"/>
</dbReference>
<feature type="domain" description="RNA polymerase sigma-70 region 2" evidence="8">
    <location>
        <begin position="25"/>
        <end position="91"/>
    </location>
</feature>
<dbReference type="InterPro" id="IPR032710">
    <property type="entry name" value="NTF2-like_dom_sf"/>
</dbReference>
<dbReference type="Pfam" id="PF04542">
    <property type="entry name" value="Sigma70_r2"/>
    <property type="match status" value="1"/>
</dbReference>
<dbReference type="Gene3D" id="3.10.450.50">
    <property type="match status" value="1"/>
</dbReference>
<evidence type="ECO:0000256" key="7">
    <source>
        <dbReference type="RuleBase" id="RU000716"/>
    </source>
</evidence>
<dbReference type="InterPro" id="IPR039425">
    <property type="entry name" value="RNA_pol_sigma-70-like"/>
</dbReference>
<comment type="subunit">
    <text evidence="2">Interacts transiently with the RNA polymerase catalytic core formed by RpoA, RpoB, RpoC and RpoZ (2 alpha, 1 beta, 1 beta' and 1 omega subunit) to form the RNA polymerase holoenzyme that can initiate transcription.</text>
</comment>
<evidence type="ECO:0000256" key="3">
    <source>
        <dbReference type="ARBA" id="ARBA00023015"/>
    </source>
</evidence>
<dbReference type="InterPro" id="IPR036388">
    <property type="entry name" value="WH-like_DNA-bd_sf"/>
</dbReference>
<keyword evidence="3 7" id="KW-0805">Transcription regulation</keyword>
<dbReference type="InterPro" id="IPR014284">
    <property type="entry name" value="RNA_pol_sigma-70_dom"/>
</dbReference>
<keyword evidence="5 7" id="KW-0238">DNA-binding</keyword>
<dbReference type="GO" id="GO:0016987">
    <property type="term" value="F:sigma factor activity"/>
    <property type="evidence" value="ECO:0007669"/>
    <property type="project" value="UniProtKB-KW"/>
</dbReference>
<dbReference type="InterPro" id="IPR000838">
    <property type="entry name" value="RNA_pol_sigma70_ECF_CS"/>
</dbReference>
<dbReference type="PANTHER" id="PTHR43133:SF8">
    <property type="entry name" value="RNA POLYMERASE SIGMA FACTOR HI_1459-RELATED"/>
    <property type="match status" value="1"/>
</dbReference>
<dbReference type="GO" id="GO:0003677">
    <property type="term" value="F:DNA binding"/>
    <property type="evidence" value="ECO:0007669"/>
    <property type="project" value="UniProtKB-KW"/>
</dbReference>
<dbReference type="Gene3D" id="1.10.1740.10">
    <property type="match status" value="1"/>
</dbReference>
<evidence type="ECO:0000256" key="1">
    <source>
        <dbReference type="ARBA" id="ARBA00010641"/>
    </source>
</evidence>
<dbReference type="SUPFAM" id="SSF88946">
    <property type="entry name" value="Sigma2 domain of RNA polymerase sigma factors"/>
    <property type="match status" value="1"/>
</dbReference>
<dbReference type="GO" id="GO:0006352">
    <property type="term" value="P:DNA-templated transcription initiation"/>
    <property type="evidence" value="ECO:0007669"/>
    <property type="project" value="InterPro"/>
</dbReference>
<gene>
    <name evidence="10" type="ORF">CHH67_04200</name>
</gene>
<dbReference type="SUPFAM" id="SSF88659">
    <property type="entry name" value="Sigma3 and sigma4 domains of RNA polymerase sigma factors"/>
    <property type="match status" value="1"/>
</dbReference>
<dbReference type="Pfam" id="PF08281">
    <property type="entry name" value="Sigma70_r4_2"/>
    <property type="match status" value="1"/>
</dbReference>
<dbReference type="InterPro" id="IPR007627">
    <property type="entry name" value="RNA_pol_sigma70_r2"/>
</dbReference>
<feature type="domain" description="RNA polymerase sigma factor 70 region 4 type 2" evidence="9">
    <location>
        <begin position="115"/>
        <end position="167"/>
    </location>
</feature>
<comment type="similarity">
    <text evidence="1 7">Belongs to the sigma-70 factor family. ECF subfamily.</text>
</comment>
<dbReference type="PROSITE" id="PS01063">
    <property type="entry name" value="SIGMA70_ECF"/>
    <property type="match status" value="1"/>
</dbReference>
<dbReference type="Proteomes" id="UP000215596">
    <property type="component" value="Unassembled WGS sequence"/>
</dbReference>
<evidence type="ECO:0000313" key="10">
    <source>
        <dbReference type="EMBL" id="PAD79412.1"/>
    </source>
</evidence>
<dbReference type="InterPro" id="IPR013325">
    <property type="entry name" value="RNA_pol_sigma_r2"/>
</dbReference>
<dbReference type="InterPro" id="IPR013249">
    <property type="entry name" value="RNA_pol_sigma70_r4_t2"/>
</dbReference>
<evidence type="ECO:0000256" key="2">
    <source>
        <dbReference type="ARBA" id="ARBA00011344"/>
    </source>
</evidence>
<keyword evidence="6 7" id="KW-0804">Transcription</keyword>
<dbReference type="SUPFAM" id="SSF54427">
    <property type="entry name" value="NTF2-like"/>
    <property type="match status" value="1"/>
</dbReference>
<reference evidence="10 11" key="1">
    <citation type="submission" date="2017-07" db="EMBL/GenBank/DDBJ databases">
        <title>Isolation and whole genome analysis of endospore-forming bacteria from heroin.</title>
        <authorList>
            <person name="Kalinowski J."/>
            <person name="Ahrens B."/>
            <person name="Al-Dilaimi A."/>
            <person name="Winkler A."/>
            <person name="Wibberg D."/>
            <person name="Schleenbecker U."/>
            <person name="Ruckert C."/>
            <person name="Wolfel R."/>
            <person name="Grass G."/>
        </authorList>
    </citation>
    <scope>NUCLEOTIDE SEQUENCE [LARGE SCALE GENOMIC DNA]</scope>
    <source>
        <strain evidence="10 11">7537-G1</strain>
    </source>
</reference>
<evidence type="ECO:0000313" key="11">
    <source>
        <dbReference type="Proteomes" id="UP000215596"/>
    </source>
</evidence>
<dbReference type="Gene3D" id="1.10.10.10">
    <property type="entry name" value="Winged helix-like DNA-binding domain superfamily/Winged helix DNA-binding domain"/>
    <property type="match status" value="1"/>
</dbReference>
<evidence type="ECO:0000256" key="6">
    <source>
        <dbReference type="ARBA" id="ARBA00023163"/>
    </source>
</evidence>
<name>A0A268F212_9BACL</name>
<proteinExistence type="inferred from homology"/>
<dbReference type="EMBL" id="NPBY01000012">
    <property type="protein sequence ID" value="PAD79412.1"/>
    <property type="molecule type" value="Genomic_DNA"/>
</dbReference>
<evidence type="ECO:0000259" key="9">
    <source>
        <dbReference type="Pfam" id="PF08281"/>
    </source>
</evidence>
<evidence type="ECO:0000256" key="5">
    <source>
        <dbReference type="ARBA" id="ARBA00023125"/>
    </source>
</evidence>
<dbReference type="GO" id="GO:0006950">
    <property type="term" value="P:response to stress"/>
    <property type="evidence" value="ECO:0007669"/>
    <property type="project" value="UniProtKB-ARBA"/>
</dbReference>
<protein>
    <recommendedName>
        <fullName evidence="7">RNA polymerase sigma factor</fullName>
    </recommendedName>
</protein>
<dbReference type="PANTHER" id="PTHR43133">
    <property type="entry name" value="RNA POLYMERASE ECF-TYPE SIGMA FACTO"/>
    <property type="match status" value="1"/>
</dbReference>